<evidence type="ECO:0000256" key="5">
    <source>
        <dbReference type="PROSITE-ProRule" id="PRU00221"/>
    </source>
</evidence>
<keyword evidence="3" id="KW-0677">Repeat</keyword>
<dbReference type="InterPro" id="IPR015943">
    <property type="entry name" value="WD40/YVTN_repeat-like_dom_sf"/>
</dbReference>
<dbReference type="GO" id="GO:0032040">
    <property type="term" value="C:small-subunit processome"/>
    <property type="evidence" value="ECO:0007669"/>
    <property type="project" value="InterPro"/>
</dbReference>
<feature type="repeat" description="WD" evidence="5">
    <location>
        <begin position="356"/>
        <end position="398"/>
    </location>
</feature>
<keyword evidence="2 5" id="KW-0853">WD repeat</keyword>
<dbReference type="InterPro" id="IPR036322">
    <property type="entry name" value="WD40_repeat_dom_sf"/>
</dbReference>
<dbReference type="InterPro" id="IPR013934">
    <property type="entry name" value="Utp13_C"/>
</dbReference>
<name>A0A4P9XS41_9FUNG</name>
<dbReference type="PROSITE" id="PS50294">
    <property type="entry name" value="WD_REPEATS_REGION"/>
    <property type="match status" value="7"/>
</dbReference>
<dbReference type="Pfam" id="PF00400">
    <property type="entry name" value="WD40"/>
    <property type="match status" value="8"/>
</dbReference>
<dbReference type="STRING" id="78915.A0A4P9XS41"/>
<dbReference type="InterPro" id="IPR019775">
    <property type="entry name" value="WD40_repeat_CS"/>
</dbReference>
<reference evidence="8" key="1">
    <citation type="journal article" date="2018" name="Nat. Microbiol.">
        <title>Leveraging single-cell genomics to expand the fungal tree of life.</title>
        <authorList>
            <person name="Ahrendt S.R."/>
            <person name="Quandt C.A."/>
            <person name="Ciobanu D."/>
            <person name="Clum A."/>
            <person name="Salamov A."/>
            <person name="Andreopoulos B."/>
            <person name="Cheng J.F."/>
            <person name="Woyke T."/>
            <person name="Pelin A."/>
            <person name="Henrissat B."/>
            <person name="Reynolds N.K."/>
            <person name="Benny G.L."/>
            <person name="Smith M.E."/>
            <person name="James T.Y."/>
            <person name="Grigoriev I.V."/>
        </authorList>
    </citation>
    <scope>NUCLEOTIDE SEQUENCE [LARGE SCALE GENOMIC DNA]</scope>
    <source>
        <strain evidence="8">RSA 1356</strain>
    </source>
</reference>
<organism evidence="7 8">
    <name type="scientific">Thamnocephalis sphaerospora</name>
    <dbReference type="NCBI Taxonomy" id="78915"/>
    <lineage>
        <taxon>Eukaryota</taxon>
        <taxon>Fungi</taxon>
        <taxon>Fungi incertae sedis</taxon>
        <taxon>Zoopagomycota</taxon>
        <taxon>Zoopagomycotina</taxon>
        <taxon>Zoopagomycetes</taxon>
        <taxon>Zoopagales</taxon>
        <taxon>Sigmoideomycetaceae</taxon>
        <taxon>Thamnocephalis</taxon>
    </lineage>
</organism>
<dbReference type="GO" id="GO:0000480">
    <property type="term" value="P:endonucleolytic cleavage in 5'-ETS of tricistronic rRNA transcript (SSU-rRNA, 5.8S rRNA, LSU-rRNA)"/>
    <property type="evidence" value="ECO:0007669"/>
    <property type="project" value="TreeGrafter"/>
</dbReference>
<dbReference type="GO" id="GO:0034511">
    <property type="term" value="F:U3 snoRNA binding"/>
    <property type="evidence" value="ECO:0007669"/>
    <property type="project" value="TreeGrafter"/>
</dbReference>
<evidence type="ECO:0000313" key="7">
    <source>
        <dbReference type="EMBL" id="RKP08927.1"/>
    </source>
</evidence>
<dbReference type="GO" id="GO:0000472">
    <property type="term" value="P:endonucleolytic cleavage to generate mature 5'-end of SSU-rRNA from (SSU-rRNA, 5.8S rRNA, LSU-rRNA)"/>
    <property type="evidence" value="ECO:0007669"/>
    <property type="project" value="TreeGrafter"/>
</dbReference>
<evidence type="ECO:0000313" key="8">
    <source>
        <dbReference type="Proteomes" id="UP000271241"/>
    </source>
</evidence>
<dbReference type="EMBL" id="KZ992558">
    <property type="protein sequence ID" value="RKP08927.1"/>
    <property type="molecule type" value="Genomic_DNA"/>
</dbReference>
<dbReference type="InterPro" id="IPR011047">
    <property type="entry name" value="Quinoprotein_ADH-like_sf"/>
</dbReference>
<keyword evidence="4" id="KW-0539">Nucleus</keyword>
<dbReference type="OrthoDB" id="5414888at2759"/>
<feature type="repeat" description="WD" evidence="5">
    <location>
        <begin position="412"/>
        <end position="444"/>
    </location>
</feature>
<feature type="repeat" description="WD" evidence="5">
    <location>
        <begin position="63"/>
        <end position="104"/>
    </location>
</feature>
<dbReference type="PANTHER" id="PTHR19854">
    <property type="entry name" value="TRANSDUCIN BETA-LIKE 3"/>
    <property type="match status" value="1"/>
</dbReference>
<evidence type="ECO:0000256" key="1">
    <source>
        <dbReference type="ARBA" id="ARBA00004604"/>
    </source>
</evidence>
<sequence>MVAAGETQVKLQLKTSYRSVAAIEAIYTGGQCAVTRDEERLFCTVNTDIYVVELSHGRKVATLEGDTEVVTSFALKPDAKHLVAASRSLQIRVWDLETYKPARAFKAHEAPVIVMDIDETSTLVATGSADSTVKVWDIDGGFCTHNFRGHSGVVSAVRFHPHAQRLWLATGADDCQVRVWDLNTRECIATLDSHTIETVGLLNAGVVVGGKPLKHQAFYTAGDKGVIRVWDYESGAVIAEQQADTNAKFTYTDVLRGHTSGQLYGITNDQNILIYQLTEGVKRVRQLVGYNDEIIDLAYLGEDETHLAVITNSEQASYLEWCAIMVTAGKDRTARIWAVDVTATTAEERFKPMGVCVGHTESIGAVAVPRRSDDFVITVSQDRTVKYWDLTEIDPEASAPEGGFKIRSRYTHQAHDKDINTVSVAPNDKLFVTGSQDKTAKVWSCVDGALVGVCKGHKRGVWCARFSPVDQVLATGSGDKTVRLWSLADFSCIKTFEGHTSSALRVEFLTAGTQLVSTGSDGLVKLWTIKTNECTETLDDHEDKIWALAVRSDEDRLITGSADSTIHIWQDFTEADREDARKEQAELVEKEQTLSNYLLKKDYKNAILLAMSLEQPHRLLKLFTEVLDQRPDGVMTDDSITGSPEIDAVIVELDQEQVDRLTCNCVVLRTAQVILHAILRTRRIEELQQLGNIKELADGLIPYTERHYARLDALLTSSYIVDYTLRAMDRHGPVGSELLTGAPAASTAGAMAVDGADENSS</sequence>
<dbReference type="PROSITE" id="PS00678">
    <property type="entry name" value="WD_REPEATS_1"/>
    <property type="match status" value="2"/>
</dbReference>
<feature type="repeat" description="WD" evidence="5">
    <location>
        <begin position="454"/>
        <end position="495"/>
    </location>
</feature>
<gene>
    <name evidence="7" type="ORF">THASP1DRAFT_23178</name>
</gene>
<protein>
    <submittedName>
        <fullName evidence="7">Quinon protein alcohol dehydrogenase-like superfamily</fullName>
    </submittedName>
</protein>
<evidence type="ECO:0000256" key="2">
    <source>
        <dbReference type="ARBA" id="ARBA00022574"/>
    </source>
</evidence>
<dbReference type="FunFam" id="2.130.10.10:FF:000230">
    <property type="entry name" value="Transducin beta-like protein 3"/>
    <property type="match status" value="1"/>
</dbReference>
<accession>A0A4P9XS41</accession>
<dbReference type="InterPro" id="IPR001680">
    <property type="entry name" value="WD40_rpt"/>
</dbReference>
<dbReference type="SUPFAM" id="SSF50998">
    <property type="entry name" value="Quinoprotein alcohol dehydrogenase-like"/>
    <property type="match status" value="1"/>
</dbReference>
<feature type="repeat" description="WD" evidence="5">
    <location>
        <begin position="538"/>
        <end position="570"/>
    </location>
</feature>
<dbReference type="GO" id="GO:0030686">
    <property type="term" value="C:90S preribosome"/>
    <property type="evidence" value="ECO:0007669"/>
    <property type="project" value="TreeGrafter"/>
</dbReference>
<dbReference type="PANTHER" id="PTHR19854:SF15">
    <property type="entry name" value="TRANSDUCIN BETA-LIKE PROTEIN 3"/>
    <property type="match status" value="1"/>
</dbReference>
<dbReference type="PROSITE" id="PS50082">
    <property type="entry name" value="WD_REPEATS_2"/>
    <property type="match status" value="8"/>
</dbReference>
<proteinExistence type="predicted"/>
<evidence type="ECO:0000256" key="4">
    <source>
        <dbReference type="ARBA" id="ARBA00023242"/>
    </source>
</evidence>
<dbReference type="PRINTS" id="PR00320">
    <property type="entry name" value="GPROTEINBRPT"/>
</dbReference>
<dbReference type="SMART" id="SM00320">
    <property type="entry name" value="WD40"/>
    <property type="match status" value="10"/>
</dbReference>
<comment type="subcellular location">
    <subcellularLocation>
        <location evidence="1">Nucleus</location>
        <location evidence="1">Nucleolus</location>
    </subcellularLocation>
</comment>
<dbReference type="CDD" id="cd00200">
    <property type="entry name" value="WD40"/>
    <property type="match status" value="1"/>
</dbReference>
<dbReference type="Pfam" id="PF08625">
    <property type="entry name" value="Utp13"/>
    <property type="match status" value="1"/>
</dbReference>
<feature type="domain" description="U3 small nucleolar RNA-associated protein 13 C-terminal" evidence="6">
    <location>
        <begin position="591"/>
        <end position="728"/>
    </location>
</feature>
<keyword evidence="8" id="KW-1185">Reference proteome</keyword>
<dbReference type="InterPro" id="IPR020472">
    <property type="entry name" value="WD40_PAC1"/>
</dbReference>
<evidence type="ECO:0000259" key="6">
    <source>
        <dbReference type="Pfam" id="PF08625"/>
    </source>
</evidence>
<dbReference type="Proteomes" id="UP000271241">
    <property type="component" value="Unassembled WGS sequence"/>
</dbReference>
<dbReference type="Gene3D" id="2.130.10.10">
    <property type="entry name" value="YVTN repeat-like/Quinoprotein amine dehydrogenase"/>
    <property type="match status" value="4"/>
</dbReference>
<evidence type="ECO:0000256" key="3">
    <source>
        <dbReference type="ARBA" id="ARBA00022737"/>
    </source>
</evidence>
<feature type="repeat" description="WD" evidence="5">
    <location>
        <begin position="105"/>
        <end position="146"/>
    </location>
</feature>
<feature type="repeat" description="WD" evidence="5">
    <location>
        <begin position="496"/>
        <end position="537"/>
    </location>
</feature>
<dbReference type="SUPFAM" id="SSF50978">
    <property type="entry name" value="WD40 repeat-like"/>
    <property type="match status" value="1"/>
</dbReference>
<dbReference type="AlphaFoldDB" id="A0A4P9XS41"/>
<feature type="repeat" description="WD" evidence="5">
    <location>
        <begin position="147"/>
        <end position="190"/>
    </location>
</feature>